<protein>
    <submittedName>
        <fullName evidence="1">Uncharacterized protein</fullName>
    </submittedName>
</protein>
<evidence type="ECO:0000313" key="1">
    <source>
        <dbReference type="EMBL" id="JAD19663.1"/>
    </source>
</evidence>
<proteinExistence type="predicted"/>
<dbReference type="EMBL" id="GBRH01278232">
    <property type="protein sequence ID" value="JAD19663.1"/>
    <property type="molecule type" value="Transcribed_RNA"/>
</dbReference>
<organism evidence="1">
    <name type="scientific">Arundo donax</name>
    <name type="common">Giant reed</name>
    <name type="synonym">Donax arundinaceus</name>
    <dbReference type="NCBI Taxonomy" id="35708"/>
    <lineage>
        <taxon>Eukaryota</taxon>
        <taxon>Viridiplantae</taxon>
        <taxon>Streptophyta</taxon>
        <taxon>Embryophyta</taxon>
        <taxon>Tracheophyta</taxon>
        <taxon>Spermatophyta</taxon>
        <taxon>Magnoliopsida</taxon>
        <taxon>Liliopsida</taxon>
        <taxon>Poales</taxon>
        <taxon>Poaceae</taxon>
        <taxon>PACMAD clade</taxon>
        <taxon>Arundinoideae</taxon>
        <taxon>Arundineae</taxon>
        <taxon>Arundo</taxon>
    </lineage>
</organism>
<name>A0A0A8Y4R5_ARUDO</name>
<dbReference type="AlphaFoldDB" id="A0A0A8Y4R5"/>
<reference evidence="1" key="2">
    <citation type="journal article" date="2015" name="Data Brief">
        <title>Shoot transcriptome of the giant reed, Arundo donax.</title>
        <authorList>
            <person name="Barrero R.A."/>
            <person name="Guerrero F.D."/>
            <person name="Moolhuijzen P."/>
            <person name="Goolsby J.A."/>
            <person name="Tidwell J."/>
            <person name="Bellgard S.E."/>
            <person name="Bellgard M.I."/>
        </authorList>
    </citation>
    <scope>NUCLEOTIDE SEQUENCE</scope>
    <source>
        <tissue evidence="1">Shoot tissue taken approximately 20 cm above the soil surface</tissue>
    </source>
</reference>
<sequence length="17" mass="1933">MEEKLVFAQDSLPLSII</sequence>
<reference evidence="1" key="1">
    <citation type="submission" date="2014-09" db="EMBL/GenBank/DDBJ databases">
        <authorList>
            <person name="Magalhaes I.L.F."/>
            <person name="Oliveira U."/>
            <person name="Santos F.R."/>
            <person name="Vidigal T.H.D.A."/>
            <person name="Brescovit A.D."/>
            <person name="Santos A.J."/>
        </authorList>
    </citation>
    <scope>NUCLEOTIDE SEQUENCE</scope>
    <source>
        <tissue evidence="1">Shoot tissue taken approximately 20 cm above the soil surface</tissue>
    </source>
</reference>
<accession>A0A0A8Y4R5</accession>